<dbReference type="SFLD" id="SFLDG01129">
    <property type="entry name" value="C1.5:_HAD__Beta-PGM__Phosphata"/>
    <property type="match status" value="1"/>
</dbReference>
<dbReference type="Gene3D" id="3.40.50.1000">
    <property type="entry name" value="HAD superfamily/HAD-like"/>
    <property type="match status" value="1"/>
</dbReference>
<dbReference type="PRINTS" id="PR00413">
    <property type="entry name" value="HADHALOGNASE"/>
</dbReference>
<dbReference type="OrthoDB" id="25198at2"/>
<comment type="caution">
    <text evidence="4">The sequence shown here is derived from an EMBL/GenBank/DDBJ whole genome shotgun (WGS) entry which is preliminary data.</text>
</comment>
<evidence type="ECO:0000313" key="4">
    <source>
        <dbReference type="EMBL" id="RKN84394.1"/>
    </source>
</evidence>
<keyword evidence="2 4" id="KW-0378">Hydrolase</keyword>
<name>A0A3B0CIJ1_9BACL</name>
<keyword evidence="3" id="KW-0460">Magnesium</keyword>
<comment type="cofactor">
    <cofactor evidence="1">
        <name>Mg(2+)</name>
        <dbReference type="ChEBI" id="CHEBI:18420"/>
    </cofactor>
</comment>
<dbReference type="InterPro" id="IPR023214">
    <property type="entry name" value="HAD_sf"/>
</dbReference>
<evidence type="ECO:0000313" key="5">
    <source>
        <dbReference type="Proteomes" id="UP000282311"/>
    </source>
</evidence>
<dbReference type="InterPro" id="IPR051400">
    <property type="entry name" value="HAD-like_hydrolase"/>
</dbReference>
<evidence type="ECO:0000256" key="3">
    <source>
        <dbReference type="ARBA" id="ARBA00022842"/>
    </source>
</evidence>
<protein>
    <submittedName>
        <fullName evidence="4">HAD family hydrolase</fullName>
    </submittedName>
</protein>
<dbReference type="NCBIfam" id="TIGR01509">
    <property type="entry name" value="HAD-SF-IA-v3"/>
    <property type="match status" value="1"/>
</dbReference>
<dbReference type="Gene3D" id="1.20.120.710">
    <property type="entry name" value="Haloacid dehalogenase hydrolase-like domain"/>
    <property type="match status" value="1"/>
</dbReference>
<dbReference type="InterPro" id="IPR006439">
    <property type="entry name" value="HAD-SF_hydro_IA"/>
</dbReference>
<dbReference type="RefSeq" id="WP_120747650.1">
    <property type="nucleotide sequence ID" value="NZ_RBAH01000008.1"/>
</dbReference>
<reference evidence="4 5" key="1">
    <citation type="journal article" date="2007" name="Int. J. Syst. Evol. Microbiol.">
        <title>Paenibacillus ginsengarvi sp. nov., isolated from soil from ginseng cultivation.</title>
        <authorList>
            <person name="Yoon M.H."/>
            <person name="Ten L.N."/>
            <person name="Im W.T."/>
        </authorList>
    </citation>
    <scope>NUCLEOTIDE SEQUENCE [LARGE SCALE GENOMIC DNA]</scope>
    <source>
        <strain evidence="4 5">KCTC 13059</strain>
    </source>
</reference>
<dbReference type="GO" id="GO:0016787">
    <property type="term" value="F:hydrolase activity"/>
    <property type="evidence" value="ECO:0007669"/>
    <property type="project" value="UniProtKB-KW"/>
</dbReference>
<dbReference type="EMBL" id="RBAH01000008">
    <property type="protein sequence ID" value="RKN84394.1"/>
    <property type="molecule type" value="Genomic_DNA"/>
</dbReference>
<evidence type="ECO:0000256" key="2">
    <source>
        <dbReference type="ARBA" id="ARBA00022801"/>
    </source>
</evidence>
<dbReference type="Proteomes" id="UP000282311">
    <property type="component" value="Unassembled WGS sequence"/>
</dbReference>
<dbReference type="Pfam" id="PF00702">
    <property type="entry name" value="Hydrolase"/>
    <property type="match status" value="1"/>
</dbReference>
<accession>A0A3B0CIJ1</accession>
<keyword evidence="5" id="KW-1185">Reference proteome</keyword>
<dbReference type="InterPro" id="IPR036412">
    <property type="entry name" value="HAD-like_sf"/>
</dbReference>
<dbReference type="AlphaFoldDB" id="A0A3B0CIJ1"/>
<dbReference type="PANTHER" id="PTHR46470">
    <property type="entry name" value="N-ACYLNEURAMINATE-9-PHOSPHATASE"/>
    <property type="match status" value="1"/>
</dbReference>
<dbReference type="GO" id="GO:0044281">
    <property type="term" value="P:small molecule metabolic process"/>
    <property type="evidence" value="ECO:0007669"/>
    <property type="project" value="UniProtKB-ARBA"/>
</dbReference>
<proteinExistence type="predicted"/>
<dbReference type="SFLD" id="SFLDS00003">
    <property type="entry name" value="Haloacid_Dehalogenase"/>
    <property type="match status" value="1"/>
</dbReference>
<dbReference type="NCBIfam" id="TIGR01549">
    <property type="entry name" value="HAD-SF-IA-v1"/>
    <property type="match status" value="1"/>
</dbReference>
<organism evidence="4 5">
    <name type="scientific">Paenibacillus ginsengarvi</name>
    <dbReference type="NCBI Taxonomy" id="400777"/>
    <lineage>
        <taxon>Bacteria</taxon>
        <taxon>Bacillati</taxon>
        <taxon>Bacillota</taxon>
        <taxon>Bacilli</taxon>
        <taxon>Bacillales</taxon>
        <taxon>Paenibacillaceae</taxon>
        <taxon>Paenibacillus</taxon>
    </lineage>
</organism>
<dbReference type="SUPFAM" id="SSF56784">
    <property type="entry name" value="HAD-like"/>
    <property type="match status" value="1"/>
</dbReference>
<sequence>MIFFDLDGTLLDHDEADKQGVLTLQHHAGLGHIRDEAFYAVYQKLMEHIYEQYLRGELTFAGQRTRRITELLAHYQITVMGTEADRLFALYLESFERHWRCFPDVNDCLLRLADFEMGIITNGNREQQLQKLERLGLRPYFSVITISEELGIAKPDKRIFAEACLKAGKRAEQCMYVGDRLHTDALAAKHAGMRGIWLNRGNEPFMEQAEVEVISSLSELLPA</sequence>
<dbReference type="PANTHER" id="PTHR46470:SF4">
    <property type="entry name" value="5-AMINO-6-(5-PHOSPHO-D-RIBITYLAMINO)URACIL PHOSPHATASE YIGB"/>
    <property type="match status" value="1"/>
</dbReference>
<gene>
    <name evidence="4" type="ORF">D7M11_12965</name>
</gene>
<evidence type="ECO:0000256" key="1">
    <source>
        <dbReference type="ARBA" id="ARBA00001946"/>
    </source>
</evidence>